<feature type="domain" description="RNA polymerase Rpb1" evidence="9">
    <location>
        <begin position="62"/>
        <end position="351"/>
    </location>
</feature>
<feature type="compositionally biased region" description="Basic and acidic residues" evidence="8">
    <location>
        <begin position="506"/>
        <end position="522"/>
    </location>
</feature>
<keyword evidence="4" id="KW-0808">Transferase</keyword>
<evidence type="ECO:0000256" key="7">
    <source>
        <dbReference type="ARBA" id="ARBA00023163"/>
    </source>
</evidence>
<evidence type="ECO:0000256" key="4">
    <source>
        <dbReference type="ARBA" id="ARBA00022679"/>
    </source>
</evidence>
<dbReference type="SUPFAM" id="SSF64484">
    <property type="entry name" value="beta and beta-prime subunits of DNA dependent RNA-polymerase"/>
    <property type="match status" value="1"/>
</dbReference>
<dbReference type="PANTHER" id="PTHR19376:SF11">
    <property type="entry name" value="DNA-DIRECTED RNA POLYMERASE I SUBUNIT RPA1"/>
    <property type="match status" value="1"/>
</dbReference>
<dbReference type="InterPro" id="IPR038120">
    <property type="entry name" value="Rpb1_funnel_sf"/>
</dbReference>
<dbReference type="EMBL" id="CM029044">
    <property type="protein sequence ID" value="KAG2607207.1"/>
    <property type="molecule type" value="Genomic_DNA"/>
</dbReference>
<evidence type="ECO:0000259" key="9">
    <source>
        <dbReference type="Pfam" id="PF04998"/>
    </source>
</evidence>
<feature type="domain" description="RNA polymerase Rpb1" evidence="10">
    <location>
        <begin position="1"/>
        <end position="55"/>
    </location>
</feature>
<dbReference type="Pfam" id="PF04998">
    <property type="entry name" value="RNA_pol_Rpb1_5"/>
    <property type="match status" value="1"/>
</dbReference>
<evidence type="ECO:0000256" key="1">
    <source>
        <dbReference type="ARBA" id="ARBA00006460"/>
    </source>
</evidence>
<dbReference type="Pfam" id="PF05000">
    <property type="entry name" value="RNA_pol_Rpb1_4"/>
    <property type="match status" value="1"/>
</dbReference>
<reference evidence="11" key="1">
    <citation type="submission" date="2020-05" db="EMBL/GenBank/DDBJ databases">
        <title>WGS assembly of Panicum virgatum.</title>
        <authorList>
            <person name="Lovell J.T."/>
            <person name="Jenkins J."/>
            <person name="Shu S."/>
            <person name="Juenger T.E."/>
            <person name="Schmutz J."/>
        </authorList>
    </citation>
    <scope>NUCLEOTIDE SEQUENCE</scope>
    <source>
        <strain evidence="11">AP13</strain>
    </source>
</reference>
<dbReference type="PANTHER" id="PTHR19376">
    <property type="entry name" value="DNA-DIRECTED RNA POLYMERASE"/>
    <property type="match status" value="1"/>
</dbReference>
<evidence type="ECO:0000256" key="5">
    <source>
        <dbReference type="ARBA" id="ARBA00022695"/>
    </source>
</evidence>
<dbReference type="InterPro" id="IPR045867">
    <property type="entry name" value="DNA-dir_RpoC_beta_prime"/>
</dbReference>
<evidence type="ECO:0000256" key="3">
    <source>
        <dbReference type="ARBA" id="ARBA00022478"/>
    </source>
</evidence>
<feature type="compositionally biased region" description="Acidic residues" evidence="8">
    <location>
        <begin position="408"/>
        <end position="427"/>
    </location>
</feature>
<dbReference type="InterPro" id="IPR007081">
    <property type="entry name" value="RNA_pol_Rpb1_5"/>
</dbReference>
<dbReference type="Gene3D" id="1.10.132.30">
    <property type="match status" value="1"/>
</dbReference>
<comment type="caution">
    <text evidence="11">The sequence shown here is derived from an EMBL/GenBank/DDBJ whole genome shotgun (WGS) entry which is preliminary data.</text>
</comment>
<keyword evidence="12" id="KW-1185">Reference proteome</keyword>
<protein>
    <recommendedName>
        <fullName evidence="2">DNA-directed RNA polymerase</fullName>
        <ecNumber evidence="2">2.7.7.6</ecNumber>
    </recommendedName>
</protein>
<evidence type="ECO:0000256" key="2">
    <source>
        <dbReference type="ARBA" id="ARBA00012418"/>
    </source>
</evidence>
<evidence type="ECO:0000313" key="12">
    <source>
        <dbReference type="Proteomes" id="UP000823388"/>
    </source>
</evidence>
<feature type="compositionally biased region" description="Basic and acidic residues" evidence="8">
    <location>
        <begin position="428"/>
        <end position="437"/>
    </location>
</feature>
<accession>A0A8T0TA99</accession>
<sequence>MTATGAKGGMVNMTQISSLLGQQALEGKRVPRMVSGKTLPCFPPWDTSSRAGGFIYDRFLTGLRPQEYYFHCMAGREGLVDTVVKTSRSGYLQRCLIKCLESLKVSYDHTVRDIDGSIVQFCYGSDGVDVLKTSFLNKFKELADNKRVVLDKISGHFEITYQKGKKNKHLPNFNGCINKLPKKLRKEAAMFLKVSKEKKSCDIDEEELLKLLKIKYMYSLVDPGEAVGVVAAQSIGEPSTQMTLNTFHLAGRGETNVTLGMPRLKEILMTASANIGTPVMKCPLLKEKTRDDAERVAAKFRRVCVAHIVEKIEVCTVPFYNSNGHVSTLYKLQMKLCPQDQYPLADLTVDECQTTLRTVFVYAMENAINKHLHLLRKINKIRAVKVEDTEGSLSDGGEESESGHADGEDTGMSDGDDENDNEDDLGTDAEKRKRQEKDEMEYDDDTENEEEIDSESEEETNIKRQSEEDPAESGDDLQEAEEEHKTSKSQMTSVGEVSYSSKKGATSKDKLKAAKLQEKKSN</sequence>
<dbReference type="GO" id="GO:0005736">
    <property type="term" value="C:RNA polymerase I complex"/>
    <property type="evidence" value="ECO:0007669"/>
    <property type="project" value="TreeGrafter"/>
</dbReference>
<proteinExistence type="inferred from homology"/>
<keyword evidence="6" id="KW-0862">Zinc</keyword>
<feature type="compositionally biased region" description="Acidic residues" evidence="8">
    <location>
        <begin position="468"/>
        <end position="481"/>
    </location>
</feature>
<gene>
    <name evidence="11" type="ORF">PVAP13_4NG182922</name>
</gene>
<dbReference type="GO" id="GO:0003899">
    <property type="term" value="F:DNA-directed RNA polymerase activity"/>
    <property type="evidence" value="ECO:0007669"/>
    <property type="project" value="UniProtKB-EC"/>
</dbReference>
<evidence type="ECO:0000256" key="8">
    <source>
        <dbReference type="SAM" id="MobiDB-lite"/>
    </source>
</evidence>
<feature type="region of interest" description="Disordered" evidence="8">
    <location>
        <begin position="388"/>
        <end position="522"/>
    </location>
</feature>
<name>A0A8T0TA99_PANVG</name>
<feature type="compositionally biased region" description="Acidic residues" evidence="8">
    <location>
        <begin position="438"/>
        <end position="459"/>
    </location>
</feature>
<keyword evidence="3" id="KW-0240">DNA-directed RNA polymerase</keyword>
<keyword evidence="5" id="KW-0548">Nucleotidyltransferase</keyword>
<dbReference type="InterPro" id="IPR007083">
    <property type="entry name" value="RNA_pol_Rpb1_4"/>
</dbReference>
<dbReference type="EC" id="2.7.7.6" evidence="2"/>
<dbReference type="GO" id="GO:0006351">
    <property type="term" value="P:DNA-templated transcription"/>
    <property type="evidence" value="ECO:0007669"/>
    <property type="project" value="InterPro"/>
</dbReference>
<keyword evidence="7" id="KW-0804">Transcription</keyword>
<organism evidence="11 12">
    <name type="scientific">Panicum virgatum</name>
    <name type="common">Blackwell switchgrass</name>
    <dbReference type="NCBI Taxonomy" id="38727"/>
    <lineage>
        <taxon>Eukaryota</taxon>
        <taxon>Viridiplantae</taxon>
        <taxon>Streptophyta</taxon>
        <taxon>Embryophyta</taxon>
        <taxon>Tracheophyta</taxon>
        <taxon>Spermatophyta</taxon>
        <taxon>Magnoliopsida</taxon>
        <taxon>Liliopsida</taxon>
        <taxon>Poales</taxon>
        <taxon>Poaceae</taxon>
        <taxon>PACMAD clade</taxon>
        <taxon>Panicoideae</taxon>
        <taxon>Panicodae</taxon>
        <taxon>Paniceae</taxon>
        <taxon>Panicinae</taxon>
        <taxon>Panicum</taxon>
        <taxon>Panicum sect. Hiantes</taxon>
    </lineage>
</organism>
<dbReference type="Proteomes" id="UP000823388">
    <property type="component" value="Chromosome 4N"/>
</dbReference>
<dbReference type="GO" id="GO:0003677">
    <property type="term" value="F:DNA binding"/>
    <property type="evidence" value="ECO:0007669"/>
    <property type="project" value="InterPro"/>
</dbReference>
<dbReference type="Gene3D" id="3.30.70.2850">
    <property type="match status" value="1"/>
</dbReference>
<evidence type="ECO:0000259" key="10">
    <source>
        <dbReference type="Pfam" id="PF05000"/>
    </source>
</evidence>
<dbReference type="Gene3D" id="6.20.50.80">
    <property type="match status" value="1"/>
</dbReference>
<evidence type="ECO:0000256" key="6">
    <source>
        <dbReference type="ARBA" id="ARBA00022833"/>
    </source>
</evidence>
<comment type="similarity">
    <text evidence="1">Belongs to the RNA polymerase beta' chain family.</text>
</comment>
<feature type="compositionally biased region" description="Polar residues" evidence="8">
    <location>
        <begin position="488"/>
        <end position="504"/>
    </location>
</feature>
<dbReference type="AlphaFoldDB" id="A0A8T0TA99"/>
<evidence type="ECO:0000313" key="11">
    <source>
        <dbReference type="EMBL" id="KAG2607207.1"/>
    </source>
</evidence>
<dbReference type="Gene3D" id="6.10.250.2940">
    <property type="match status" value="1"/>
</dbReference>